<name>A0A9W5Q3H0_BACCE</name>
<dbReference type="Proteomes" id="UP000014023">
    <property type="component" value="Unassembled WGS sequence"/>
</dbReference>
<reference evidence="1 2" key="1">
    <citation type="submission" date="2012-12" db="EMBL/GenBank/DDBJ databases">
        <title>The Genome Sequence of Bacillus cereus VD196.</title>
        <authorList>
            <consortium name="The Broad Institute Genome Sequencing Platform"/>
            <consortium name="The Broad Institute Genome Sequencing Center for Infectious Disease"/>
            <person name="Feldgarden M."/>
            <person name="Van der Auwera G.A."/>
            <person name="Mahillon J."/>
            <person name="Duprez V."/>
            <person name="Timmery S."/>
            <person name="Mattelet C."/>
            <person name="Dierick K."/>
            <person name="Sun M."/>
            <person name="Yu Z."/>
            <person name="Zhu L."/>
            <person name="Hu X."/>
            <person name="Shank E.B."/>
            <person name="Swiecicka I."/>
            <person name="Hansen B.M."/>
            <person name="Andrup L."/>
            <person name="Walker B."/>
            <person name="Young S.K."/>
            <person name="Zeng Q."/>
            <person name="Gargeya S."/>
            <person name="Fitzgerald M."/>
            <person name="Haas B."/>
            <person name="Abouelleil A."/>
            <person name="Alvarado L."/>
            <person name="Arachchi H.M."/>
            <person name="Berlin A.M."/>
            <person name="Chapman S.B."/>
            <person name="Dewar J."/>
            <person name="Goldberg J."/>
            <person name="Griggs A."/>
            <person name="Gujja S."/>
            <person name="Hansen M."/>
            <person name="Howarth C."/>
            <person name="Imamovic A."/>
            <person name="Larimer J."/>
            <person name="McCowan C."/>
            <person name="Murphy C."/>
            <person name="Neiman D."/>
            <person name="Pearson M."/>
            <person name="Priest M."/>
            <person name="Roberts A."/>
            <person name="Saif S."/>
            <person name="Shea T."/>
            <person name="Sisk P."/>
            <person name="Sykes S."/>
            <person name="Wortman J."/>
            <person name="Nusbaum C."/>
            <person name="Birren B."/>
        </authorList>
    </citation>
    <scope>NUCLEOTIDE SEQUENCE [LARGE SCALE GENOMIC DNA]</scope>
    <source>
        <strain evidence="1 2">VD196</strain>
    </source>
</reference>
<dbReference type="RefSeq" id="WP_016125323.1">
    <property type="nucleotide sequence ID" value="NZ_KB976265.1"/>
</dbReference>
<organism evidence="1 2">
    <name type="scientific">Bacillus cereus VD196</name>
    <dbReference type="NCBI Taxonomy" id="1053243"/>
    <lineage>
        <taxon>Bacteria</taxon>
        <taxon>Bacillati</taxon>
        <taxon>Bacillota</taxon>
        <taxon>Bacilli</taxon>
        <taxon>Bacillales</taxon>
        <taxon>Bacillaceae</taxon>
        <taxon>Bacillus</taxon>
        <taxon>Bacillus cereus group</taxon>
    </lineage>
</organism>
<dbReference type="AlphaFoldDB" id="A0A9W5Q3H0"/>
<proteinExistence type="predicted"/>
<protein>
    <submittedName>
        <fullName evidence="1">Uncharacterized protein</fullName>
    </submittedName>
</protein>
<comment type="caution">
    <text evidence="1">The sequence shown here is derived from an EMBL/GenBank/DDBJ whole genome shotgun (WGS) entry which is preliminary data.</text>
</comment>
<dbReference type="EMBL" id="AHFL01000015">
    <property type="protein sequence ID" value="EOO66378.1"/>
    <property type="molecule type" value="Genomic_DNA"/>
</dbReference>
<accession>A0A9W5Q3H0</accession>
<evidence type="ECO:0000313" key="2">
    <source>
        <dbReference type="Proteomes" id="UP000014023"/>
    </source>
</evidence>
<sequence>MDELVAINEKPNLADLTPKKNSLDFKDVSYEESNLKNFTSELDGELGSLGVSVATLTDVEVLLAHLVEDMDTAVYKGDEIYCFRGFHRKLRVYWRLLNHTINELNKEYERVDEIKDGLFTEVVKASKENQ</sequence>
<gene>
    <name evidence="1" type="ORF">IKE_03095</name>
</gene>
<evidence type="ECO:0000313" key="1">
    <source>
        <dbReference type="EMBL" id="EOO66378.1"/>
    </source>
</evidence>